<comment type="caution">
    <text evidence="4">The sequence shown here is derived from an EMBL/GenBank/DDBJ whole genome shotgun (WGS) entry which is preliminary data.</text>
</comment>
<evidence type="ECO:0000256" key="1">
    <source>
        <dbReference type="ARBA" id="ARBA00022553"/>
    </source>
</evidence>
<organism evidence="4 5">
    <name type="scientific">Candidatus Scalindua arabica</name>
    <dbReference type="NCBI Taxonomy" id="1127984"/>
    <lineage>
        <taxon>Bacteria</taxon>
        <taxon>Pseudomonadati</taxon>
        <taxon>Planctomycetota</taxon>
        <taxon>Candidatus Brocadiia</taxon>
        <taxon>Candidatus Brocadiales</taxon>
        <taxon>Candidatus Scalinduaceae</taxon>
        <taxon>Candidatus Scalindua</taxon>
    </lineage>
</organism>
<keyword evidence="1 2" id="KW-0597">Phosphoprotein</keyword>
<reference evidence="4" key="1">
    <citation type="journal article" date="2021" name="ISME J.">
        <title>Fine-scale metabolic discontinuity in a stratified prokaryote microbiome of a Red Sea deep halocline.</title>
        <authorList>
            <person name="Michoud G."/>
            <person name="Ngugi D.K."/>
            <person name="Barozzi A."/>
            <person name="Merlino G."/>
            <person name="Calleja M.L."/>
            <person name="Delgado-Huertas A."/>
            <person name="Moran X.A.G."/>
            <person name="Daffonchio D."/>
        </authorList>
    </citation>
    <scope>NUCLEOTIDE SEQUENCE</scope>
    <source>
        <strain evidence="4">SuakinDeep_MAG55_1</strain>
    </source>
</reference>
<proteinExistence type="predicted"/>
<dbReference type="InterPro" id="IPR001789">
    <property type="entry name" value="Sig_transdc_resp-reg_receiver"/>
</dbReference>
<dbReference type="Gene3D" id="3.60.40.10">
    <property type="entry name" value="PPM-type phosphatase domain"/>
    <property type="match status" value="1"/>
</dbReference>
<dbReference type="InterPro" id="IPR050595">
    <property type="entry name" value="Bact_response_regulator"/>
</dbReference>
<dbReference type="CDD" id="cd17536">
    <property type="entry name" value="REC_YesN-like"/>
    <property type="match status" value="1"/>
</dbReference>
<feature type="domain" description="Response regulatory" evidence="3">
    <location>
        <begin position="5"/>
        <end position="119"/>
    </location>
</feature>
<sequence length="389" mass="43956">MVNNRILLVDDEETIRYVLQEALASEGYKVDVARDAFQAMERFKEAPYDLIITDIKMRGMDGIQLIREVKKSDSDLKIVIITAYGSLETVKEAAKLGVVEMISKPFKIQEIKDVLLRMLNNSSISKGTDKEEDRHLQCNDSEQLSKTDNLLKPGGMSYYFDGPACQPKSTVVFDSFAVSNNRSMLIFGNINGQSEHRREWWENRQIGIMIKTLFRSKAGNTPKRVMDGINKFLCENIIPHVKVSMLCVLVDKKKRVIKYVNSGNNLVCSMIAPDGETEILEDNPCPLGVSSEIDLVESTIPYSYENKLMLSRSNSMSRIMEEGALIKQKIDSALQNMQSLQEEQSNRVEHASFTNNKDVSLDDETVLLISLDGNDAGYSPESEKCRLER</sequence>
<dbReference type="InterPro" id="IPR011006">
    <property type="entry name" value="CheY-like_superfamily"/>
</dbReference>
<evidence type="ECO:0000259" key="3">
    <source>
        <dbReference type="PROSITE" id="PS50110"/>
    </source>
</evidence>
<dbReference type="AlphaFoldDB" id="A0A942A0X1"/>
<evidence type="ECO:0000313" key="5">
    <source>
        <dbReference type="Proteomes" id="UP000722750"/>
    </source>
</evidence>
<dbReference type="PANTHER" id="PTHR44591:SF3">
    <property type="entry name" value="RESPONSE REGULATORY DOMAIN-CONTAINING PROTEIN"/>
    <property type="match status" value="1"/>
</dbReference>
<gene>
    <name evidence="4" type="ORF">MAG551_01810</name>
</gene>
<protein>
    <submittedName>
        <fullName evidence="4">Regulator of RpoS</fullName>
    </submittedName>
</protein>
<dbReference type="Pfam" id="PF07228">
    <property type="entry name" value="SpoIIE"/>
    <property type="match status" value="1"/>
</dbReference>
<accession>A0A942A0X1</accession>
<name>A0A942A0X1_9BACT</name>
<dbReference type="PROSITE" id="PS50110">
    <property type="entry name" value="RESPONSE_REGULATORY"/>
    <property type="match status" value="1"/>
</dbReference>
<dbReference type="Proteomes" id="UP000722750">
    <property type="component" value="Unassembled WGS sequence"/>
</dbReference>
<dbReference type="InterPro" id="IPR036457">
    <property type="entry name" value="PPM-type-like_dom_sf"/>
</dbReference>
<dbReference type="GO" id="GO:0000160">
    <property type="term" value="P:phosphorelay signal transduction system"/>
    <property type="evidence" value="ECO:0007669"/>
    <property type="project" value="InterPro"/>
</dbReference>
<dbReference type="SUPFAM" id="SSF52172">
    <property type="entry name" value="CheY-like"/>
    <property type="match status" value="1"/>
</dbReference>
<dbReference type="InterPro" id="IPR001932">
    <property type="entry name" value="PPM-type_phosphatase-like_dom"/>
</dbReference>
<dbReference type="Gene3D" id="3.40.50.2300">
    <property type="match status" value="1"/>
</dbReference>
<evidence type="ECO:0000256" key="2">
    <source>
        <dbReference type="PROSITE-ProRule" id="PRU00169"/>
    </source>
</evidence>
<dbReference type="SMART" id="SM00448">
    <property type="entry name" value="REC"/>
    <property type="match status" value="1"/>
</dbReference>
<dbReference type="Pfam" id="PF00072">
    <property type="entry name" value="Response_reg"/>
    <property type="match status" value="1"/>
</dbReference>
<dbReference type="PANTHER" id="PTHR44591">
    <property type="entry name" value="STRESS RESPONSE REGULATOR PROTEIN 1"/>
    <property type="match status" value="1"/>
</dbReference>
<evidence type="ECO:0000313" key="4">
    <source>
        <dbReference type="EMBL" id="MBS1258748.1"/>
    </source>
</evidence>
<dbReference type="EMBL" id="JAANXD010000074">
    <property type="protein sequence ID" value="MBS1258748.1"/>
    <property type="molecule type" value="Genomic_DNA"/>
</dbReference>
<feature type="modified residue" description="4-aspartylphosphate" evidence="2">
    <location>
        <position position="54"/>
    </location>
</feature>